<dbReference type="PANTHER" id="PTHR33175:SF3">
    <property type="entry name" value="DNA-BINDING PROTEIN HU-BETA"/>
    <property type="match status" value="1"/>
</dbReference>
<name>A0ABU0LZD3_9BACT</name>
<evidence type="ECO:0000256" key="1">
    <source>
        <dbReference type="ARBA" id="ARBA00023067"/>
    </source>
</evidence>
<protein>
    <submittedName>
        <fullName evidence="4">Nucleoid DNA-binding protein</fullName>
    </submittedName>
</protein>
<dbReference type="SMART" id="SM00411">
    <property type="entry name" value="BHL"/>
    <property type="match status" value="1"/>
</dbReference>
<reference evidence="4" key="1">
    <citation type="submission" date="2023-07" db="EMBL/GenBank/DDBJ databases">
        <title>Genomic Encyclopedia of Type Strains, Phase IV (KMG-IV): sequencing the most valuable type-strain genomes for metagenomic binning, comparative biology and taxonomic classification.</title>
        <authorList>
            <person name="Goeker M."/>
        </authorList>
    </citation>
    <scope>NUCLEOTIDE SEQUENCE [LARGE SCALE GENOMIC DNA]</scope>
    <source>
        <strain evidence="4">DSM 21204</strain>
    </source>
</reference>
<dbReference type="Pfam" id="PF00216">
    <property type="entry name" value="Bac_DNA_binding"/>
    <property type="match status" value="1"/>
</dbReference>
<keyword evidence="5" id="KW-1185">Reference proteome</keyword>
<dbReference type="Gene3D" id="4.10.520.10">
    <property type="entry name" value="IHF-like DNA-binding proteins"/>
    <property type="match status" value="1"/>
</dbReference>
<keyword evidence="2 4" id="KW-0238">DNA-binding</keyword>
<gene>
    <name evidence="4" type="ORF">J2Z62_000508</name>
</gene>
<dbReference type="InterPro" id="IPR000119">
    <property type="entry name" value="Hist_DNA-bd"/>
</dbReference>
<proteinExistence type="inferred from homology"/>
<comment type="similarity">
    <text evidence="3">Belongs to the bacterial histone-like protein family.</text>
</comment>
<dbReference type="Proteomes" id="UP001240643">
    <property type="component" value="Unassembled WGS sequence"/>
</dbReference>
<evidence type="ECO:0000256" key="3">
    <source>
        <dbReference type="RuleBase" id="RU003939"/>
    </source>
</evidence>
<dbReference type="RefSeq" id="WP_256547238.1">
    <property type="nucleotide sequence ID" value="NZ_CP101809.1"/>
</dbReference>
<dbReference type="SUPFAM" id="SSF47729">
    <property type="entry name" value="IHF-like DNA-binding proteins"/>
    <property type="match status" value="1"/>
</dbReference>
<dbReference type="PANTHER" id="PTHR33175">
    <property type="entry name" value="DNA-BINDING PROTEIN HU"/>
    <property type="match status" value="1"/>
</dbReference>
<organism evidence="4 5">
    <name type="scientific">Mycoplasmoides fastidiosum</name>
    <dbReference type="NCBI Taxonomy" id="92758"/>
    <lineage>
        <taxon>Bacteria</taxon>
        <taxon>Bacillati</taxon>
        <taxon>Mycoplasmatota</taxon>
        <taxon>Mycoplasmoidales</taxon>
        <taxon>Mycoplasmoidaceae</taxon>
        <taxon>Mycoplasmoides</taxon>
    </lineage>
</organism>
<evidence type="ECO:0000313" key="5">
    <source>
        <dbReference type="Proteomes" id="UP001240643"/>
    </source>
</evidence>
<comment type="caution">
    <text evidence="4">The sequence shown here is derived from an EMBL/GenBank/DDBJ whole genome shotgun (WGS) entry which is preliminary data.</text>
</comment>
<keyword evidence="1" id="KW-0226">DNA condensation</keyword>
<dbReference type="CDD" id="cd00591">
    <property type="entry name" value="HU_IHF"/>
    <property type="match status" value="1"/>
</dbReference>
<evidence type="ECO:0000313" key="4">
    <source>
        <dbReference type="EMBL" id="MDQ0514070.1"/>
    </source>
</evidence>
<dbReference type="InterPro" id="IPR010992">
    <property type="entry name" value="IHF-like_DNA-bd_dom_sf"/>
</dbReference>
<accession>A0ABU0LZD3</accession>
<sequence>MNKSNKIVASTKKEILSRVSELLSSQISHQVSQKDLDTILETYFSVLLKTLQVEKEVRVLDLGKMKIVASPARTAFNPKTKEKILVKAKNTPKFTFSKRIKELVNEKVKG</sequence>
<dbReference type="GO" id="GO:0003677">
    <property type="term" value="F:DNA binding"/>
    <property type="evidence" value="ECO:0007669"/>
    <property type="project" value="UniProtKB-KW"/>
</dbReference>
<dbReference type="EMBL" id="JAUSWO010000001">
    <property type="protein sequence ID" value="MDQ0514070.1"/>
    <property type="molecule type" value="Genomic_DNA"/>
</dbReference>
<evidence type="ECO:0000256" key="2">
    <source>
        <dbReference type="ARBA" id="ARBA00023125"/>
    </source>
</evidence>